<keyword evidence="2" id="KW-1185">Reference proteome</keyword>
<reference evidence="1 2" key="1">
    <citation type="submission" date="2014-02" db="EMBL/GenBank/DDBJ databases">
        <title>Vibrio fortis Dalian14 Genome Sequencing.</title>
        <authorList>
            <person name="Wang Y."/>
            <person name="Song L."/>
            <person name="Liu G."/>
            <person name="Ding J."/>
        </authorList>
    </citation>
    <scope>NUCLEOTIDE SEQUENCE [LARGE SCALE GENOMIC DNA]</scope>
    <source>
        <strain evidence="1 2">Dalian14</strain>
    </source>
</reference>
<dbReference type="AlphaFoldDB" id="A0A066UMM3"/>
<dbReference type="EMBL" id="JFFR01000021">
    <property type="protein sequence ID" value="KDN28310.1"/>
    <property type="molecule type" value="Genomic_DNA"/>
</dbReference>
<sequence>METVKMLDLGFSTADAEYPEIYQEEGDLRAEFKDWQEKTVKLYFADHVACKWQMVFDLLEGERDDSCYEICSSLWLKQHVHSEAIDSGEGYKHFRLNFNELGQLDVIALNIVVRT</sequence>
<dbReference type="STRING" id="212667.VFDL14_03165"/>
<evidence type="ECO:0000313" key="2">
    <source>
        <dbReference type="Proteomes" id="UP000027219"/>
    </source>
</evidence>
<dbReference type="OrthoDB" id="6195988at2"/>
<proteinExistence type="predicted"/>
<dbReference type="Proteomes" id="UP000027219">
    <property type="component" value="Unassembled WGS sequence"/>
</dbReference>
<organism evidence="1 2">
    <name type="scientific">Vibrio fortis</name>
    <dbReference type="NCBI Taxonomy" id="212667"/>
    <lineage>
        <taxon>Bacteria</taxon>
        <taxon>Pseudomonadati</taxon>
        <taxon>Pseudomonadota</taxon>
        <taxon>Gammaproteobacteria</taxon>
        <taxon>Vibrionales</taxon>
        <taxon>Vibrionaceae</taxon>
        <taxon>Vibrio</taxon>
    </lineage>
</organism>
<dbReference type="RefSeq" id="WP_032551479.1">
    <property type="nucleotide sequence ID" value="NZ_JFFR01000021.1"/>
</dbReference>
<accession>A0A066UMM3</accession>
<gene>
    <name evidence="1" type="ORF">VFDL14_03165</name>
</gene>
<name>A0A066UMM3_9VIBR</name>
<protein>
    <submittedName>
        <fullName evidence="1">Uncharacterized protein</fullName>
    </submittedName>
</protein>
<evidence type="ECO:0000313" key="1">
    <source>
        <dbReference type="EMBL" id="KDN28310.1"/>
    </source>
</evidence>
<comment type="caution">
    <text evidence="1">The sequence shown here is derived from an EMBL/GenBank/DDBJ whole genome shotgun (WGS) entry which is preliminary data.</text>
</comment>